<protein>
    <recommendedName>
        <fullName evidence="2">D-lactate dehydratase</fullName>
        <ecNumber evidence="2">4.2.1.130</ecNumber>
    </recommendedName>
</protein>
<dbReference type="InterPro" id="IPR006287">
    <property type="entry name" value="DJ-1"/>
</dbReference>
<comment type="subcellular location">
    <subcellularLocation>
        <location evidence="1">Cytoplasm</location>
    </subcellularLocation>
</comment>
<dbReference type="GO" id="GO:1903189">
    <property type="term" value="P:glyoxal metabolic process"/>
    <property type="evidence" value="ECO:0007669"/>
    <property type="project" value="UniProtKB-ARBA"/>
</dbReference>
<dbReference type="GO" id="GO:0005634">
    <property type="term" value="C:nucleus"/>
    <property type="evidence" value="ECO:0007669"/>
    <property type="project" value="TreeGrafter"/>
</dbReference>
<reference evidence="7" key="1">
    <citation type="submission" date="2017-02" db="UniProtKB">
        <authorList>
            <consortium name="WormBaseParasite"/>
        </authorList>
    </citation>
    <scope>IDENTIFICATION</scope>
</reference>
<dbReference type="Proteomes" id="UP000038045">
    <property type="component" value="Unplaced"/>
</dbReference>
<dbReference type="FunFam" id="3.40.50.880:FF:000022">
    <property type="entry name" value="protein deglycase DJ-1"/>
    <property type="match status" value="1"/>
</dbReference>
<evidence type="ECO:0000256" key="4">
    <source>
        <dbReference type="ARBA" id="ARBA00048082"/>
    </source>
</evidence>
<dbReference type="Pfam" id="PF01965">
    <property type="entry name" value="DJ-1_PfpI"/>
    <property type="match status" value="1"/>
</dbReference>
<evidence type="ECO:0000256" key="1">
    <source>
        <dbReference type="ARBA" id="ARBA00004496"/>
    </source>
</evidence>
<feature type="domain" description="DJ-1/PfpI" evidence="5">
    <location>
        <begin position="23"/>
        <end position="184"/>
    </location>
</feature>
<dbReference type="GO" id="GO:0036471">
    <property type="term" value="P:cellular response to glyoxal"/>
    <property type="evidence" value="ECO:0007669"/>
    <property type="project" value="UniProtKB-ARBA"/>
</dbReference>
<dbReference type="PANTHER" id="PTHR48094">
    <property type="entry name" value="PROTEIN/NUCLEIC ACID DEGLYCASE DJ-1-RELATED"/>
    <property type="match status" value="1"/>
</dbReference>
<evidence type="ECO:0000313" key="7">
    <source>
        <dbReference type="WBParaSite" id="PTRK_0001101200.1"/>
    </source>
</evidence>
<dbReference type="InterPro" id="IPR002818">
    <property type="entry name" value="DJ-1/PfpI"/>
</dbReference>
<dbReference type="AlphaFoldDB" id="A0A0N4ZR77"/>
<dbReference type="SUPFAM" id="SSF52317">
    <property type="entry name" value="Class I glutamine amidotransferase-like"/>
    <property type="match status" value="1"/>
</dbReference>
<dbReference type="CDD" id="cd03135">
    <property type="entry name" value="GATase1_DJ-1"/>
    <property type="match status" value="1"/>
</dbReference>
<accession>A0A0N4ZR77</accession>
<evidence type="ECO:0000256" key="2">
    <source>
        <dbReference type="ARBA" id="ARBA00013134"/>
    </source>
</evidence>
<organism evidence="6 7">
    <name type="scientific">Parastrongyloides trichosuri</name>
    <name type="common">Possum-specific nematode worm</name>
    <dbReference type="NCBI Taxonomy" id="131310"/>
    <lineage>
        <taxon>Eukaryota</taxon>
        <taxon>Metazoa</taxon>
        <taxon>Ecdysozoa</taxon>
        <taxon>Nematoda</taxon>
        <taxon>Chromadorea</taxon>
        <taxon>Rhabditida</taxon>
        <taxon>Tylenchina</taxon>
        <taxon>Panagrolaimomorpha</taxon>
        <taxon>Strongyloidoidea</taxon>
        <taxon>Strongyloididae</taxon>
        <taxon>Parastrongyloides</taxon>
    </lineage>
</organism>
<dbReference type="GO" id="GO:0005739">
    <property type="term" value="C:mitochondrion"/>
    <property type="evidence" value="ECO:0007669"/>
    <property type="project" value="TreeGrafter"/>
</dbReference>
<dbReference type="WBParaSite" id="PTRK_0001101200.1">
    <property type="protein sequence ID" value="PTRK_0001101200.1"/>
    <property type="gene ID" value="PTRK_0001101200"/>
</dbReference>
<keyword evidence="6" id="KW-1185">Reference proteome</keyword>
<name>A0A0N4ZR77_PARTI</name>
<dbReference type="EC" id="4.2.1.130" evidence="2"/>
<dbReference type="InterPro" id="IPR050325">
    <property type="entry name" value="Prot/Nucl_acid_deglycase"/>
</dbReference>
<dbReference type="PANTHER" id="PTHR48094:SF12">
    <property type="entry name" value="PARKINSON DISEASE PROTEIN 7 HOMOLOG"/>
    <property type="match status" value="1"/>
</dbReference>
<dbReference type="GO" id="GO:0006979">
    <property type="term" value="P:response to oxidative stress"/>
    <property type="evidence" value="ECO:0007669"/>
    <property type="project" value="TreeGrafter"/>
</dbReference>
<dbReference type="STRING" id="131310.A0A0N4ZR77"/>
<evidence type="ECO:0000256" key="3">
    <source>
        <dbReference type="ARBA" id="ARBA00022490"/>
    </source>
</evidence>
<keyword evidence="3" id="KW-0963">Cytoplasm</keyword>
<proteinExistence type="predicted"/>
<comment type="catalytic activity">
    <reaction evidence="4">
        <text>methylglyoxal + H2O = (R)-lactate + H(+)</text>
        <dbReference type="Rhea" id="RHEA:27754"/>
        <dbReference type="ChEBI" id="CHEBI:15377"/>
        <dbReference type="ChEBI" id="CHEBI:15378"/>
        <dbReference type="ChEBI" id="CHEBI:16004"/>
        <dbReference type="ChEBI" id="CHEBI:17158"/>
        <dbReference type="EC" id="4.2.1.130"/>
    </reaction>
</comment>
<evidence type="ECO:0000313" key="6">
    <source>
        <dbReference type="Proteomes" id="UP000038045"/>
    </source>
</evidence>
<evidence type="ECO:0000259" key="5">
    <source>
        <dbReference type="Pfam" id="PF01965"/>
    </source>
</evidence>
<dbReference type="NCBIfam" id="TIGR01383">
    <property type="entry name" value="not_thiJ"/>
    <property type="match status" value="1"/>
</dbReference>
<dbReference type="GO" id="GO:0019172">
    <property type="term" value="F:glyoxalase III activity"/>
    <property type="evidence" value="ECO:0007669"/>
    <property type="project" value="UniProtKB-EC"/>
</dbReference>
<dbReference type="Gene3D" id="3.40.50.880">
    <property type="match status" value="1"/>
</dbReference>
<dbReference type="GO" id="GO:1902176">
    <property type="term" value="P:negative regulation of oxidative stress-induced intrinsic apoptotic signaling pathway"/>
    <property type="evidence" value="ECO:0007669"/>
    <property type="project" value="UniProtKB-ARBA"/>
</dbReference>
<dbReference type="GO" id="GO:0046295">
    <property type="term" value="P:glycolate biosynthetic process"/>
    <property type="evidence" value="ECO:0007669"/>
    <property type="project" value="UniProtKB-ARBA"/>
</dbReference>
<dbReference type="InterPro" id="IPR029062">
    <property type="entry name" value="Class_I_gatase-like"/>
</dbReference>
<sequence length="204" mass="21975">MVSSDNLPKNHRIAEKFPGTSTALIIASHGSEDIELVTSIDVLRRCGVEVTVASLQDSETIKCTNGTEIKVDVKLSDVKTKLFHAIVLPGGGPGSKAFCESSTVGEILKAHEKDERIIAAICAAPTAISAHKISPGCNLTSYPCFSQQLIDNGYKYSEDRVVVHNERIITSRGPATAMEFAFVVSDYLVGEVKVNEVKKAMLII</sequence>